<feature type="compositionally biased region" description="Basic and acidic residues" evidence="1">
    <location>
        <begin position="62"/>
        <end position="88"/>
    </location>
</feature>
<name>A0A1H0F5W2_9ACTN</name>
<proteinExistence type="predicted"/>
<dbReference type="RefSeq" id="WP_245771416.1">
    <property type="nucleotide sequence ID" value="NZ_FNIE01000006.1"/>
</dbReference>
<feature type="compositionally biased region" description="Basic and acidic residues" evidence="1">
    <location>
        <begin position="148"/>
        <end position="161"/>
    </location>
</feature>
<accession>A0A1H0F5W2</accession>
<keyword evidence="4" id="KW-1185">Reference proteome</keyword>
<feature type="compositionally biased region" description="Acidic residues" evidence="1">
    <location>
        <begin position="97"/>
        <end position="108"/>
    </location>
</feature>
<organism evidence="3 4">
    <name type="scientific">Actinacidiphila guanduensis</name>
    <dbReference type="NCBI Taxonomy" id="310781"/>
    <lineage>
        <taxon>Bacteria</taxon>
        <taxon>Bacillati</taxon>
        <taxon>Actinomycetota</taxon>
        <taxon>Actinomycetes</taxon>
        <taxon>Kitasatosporales</taxon>
        <taxon>Streptomycetaceae</taxon>
        <taxon>Actinacidiphila</taxon>
    </lineage>
</organism>
<dbReference type="Proteomes" id="UP000199341">
    <property type="component" value="Unassembled WGS sequence"/>
</dbReference>
<dbReference type="EMBL" id="FNIE01000006">
    <property type="protein sequence ID" value="SDN89975.1"/>
    <property type="molecule type" value="Genomic_DNA"/>
</dbReference>
<feature type="compositionally biased region" description="Acidic residues" evidence="1">
    <location>
        <begin position="121"/>
        <end position="137"/>
    </location>
</feature>
<dbReference type="Pfam" id="PF18970">
    <property type="entry name" value="DUF5709"/>
    <property type="match status" value="1"/>
</dbReference>
<evidence type="ECO:0000313" key="4">
    <source>
        <dbReference type="Proteomes" id="UP000199341"/>
    </source>
</evidence>
<dbReference type="InterPro" id="IPR043763">
    <property type="entry name" value="DUF5709"/>
</dbReference>
<feature type="region of interest" description="Disordered" evidence="1">
    <location>
        <begin position="1"/>
        <end position="161"/>
    </location>
</feature>
<evidence type="ECO:0000313" key="3">
    <source>
        <dbReference type="EMBL" id="SDN89975.1"/>
    </source>
</evidence>
<protein>
    <recommendedName>
        <fullName evidence="2">DUF5709 domain-containing protein</fullName>
    </recommendedName>
</protein>
<dbReference type="STRING" id="310781.SAMN05216259_106164"/>
<gene>
    <name evidence="3" type="ORF">SAMN05216259_106164</name>
</gene>
<dbReference type="AlphaFoldDB" id="A0A1H0F5W2"/>
<evidence type="ECO:0000259" key="2">
    <source>
        <dbReference type="Pfam" id="PF18970"/>
    </source>
</evidence>
<evidence type="ECO:0000256" key="1">
    <source>
        <dbReference type="SAM" id="MobiDB-lite"/>
    </source>
</evidence>
<feature type="domain" description="DUF5709" evidence="2">
    <location>
        <begin position="107"/>
        <end position="155"/>
    </location>
</feature>
<sequence>MTEGSMGDDVYQPTGDNEEQEDAGALDMEDALGEDDYDELLDKGYSPPERPYGLRGSGTTAREQREGESLDERLAEETPDVGEDRAEEGSDGLGDNPDSDGEPIDPEAGEERAGRLLAPDQDPELGTDDDVLAEDVGIDGGAASAEEAAVHRIDDPDTDRL</sequence>
<reference evidence="3 4" key="1">
    <citation type="submission" date="2016-10" db="EMBL/GenBank/DDBJ databases">
        <authorList>
            <person name="de Groot N.N."/>
        </authorList>
    </citation>
    <scope>NUCLEOTIDE SEQUENCE [LARGE SCALE GENOMIC DNA]</scope>
    <source>
        <strain evidence="3 4">CGMCC 4.2022</strain>
    </source>
</reference>
<feature type="compositionally biased region" description="Acidic residues" evidence="1">
    <location>
        <begin position="16"/>
        <end position="39"/>
    </location>
</feature>